<dbReference type="Proteomes" id="UP000229236">
    <property type="component" value="Unassembled WGS sequence"/>
</dbReference>
<evidence type="ECO:0000256" key="1">
    <source>
        <dbReference type="SAM" id="Phobius"/>
    </source>
</evidence>
<protein>
    <submittedName>
        <fullName evidence="2">Uncharacterized protein</fullName>
    </submittedName>
</protein>
<feature type="transmembrane region" description="Helical" evidence="1">
    <location>
        <begin position="127"/>
        <end position="148"/>
    </location>
</feature>
<accession>A0A2M8D8L6</accession>
<sequence length="158" mass="18162">MRAFATTMTVERLIRSAPISGRKKNPANANTPVATGIAITLYSSAVLPRLYFVSCVFEENKRKTKDDRRNRKTNPFLKCHYWKPEKTCNCLIGERKRNEEDRNDEETAQKHFRGAVSYEVVRGVMDMVHTVTVMFVTVFVVAMVHFRIAACTRGMDRL</sequence>
<keyword evidence="1" id="KW-0812">Transmembrane</keyword>
<proteinExistence type="predicted"/>
<dbReference type="EMBL" id="PFTM01000027">
    <property type="protein sequence ID" value="PJB83500.1"/>
    <property type="molecule type" value="Genomic_DNA"/>
</dbReference>
<organism evidence="2 3">
    <name type="scientific">Candidatus Yonathbacteria bacterium CG_4_9_14_0_8_um_filter_46_47</name>
    <dbReference type="NCBI Taxonomy" id="1975106"/>
    <lineage>
        <taxon>Bacteria</taxon>
        <taxon>Candidatus Yonathiibacteriota</taxon>
    </lineage>
</organism>
<keyword evidence="1" id="KW-1133">Transmembrane helix</keyword>
<keyword evidence="1" id="KW-0472">Membrane</keyword>
<dbReference type="AlphaFoldDB" id="A0A2M8D8L6"/>
<comment type="caution">
    <text evidence="2">The sequence shown here is derived from an EMBL/GenBank/DDBJ whole genome shotgun (WGS) entry which is preliminary data.</text>
</comment>
<evidence type="ECO:0000313" key="2">
    <source>
        <dbReference type="EMBL" id="PJB83500.1"/>
    </source>
</evidence>
<name>A0A2M8D8L6_9BACT</name>
<reference evidence="3" key="1">
    <citation type="submission" date="2017-09" db="EMBL/GenBank/DDBJ databases">
        <title>Depth-based differentiation of microbial function through sediment-hosted aquifers and enrichment of novel symbionts in the deep terrestrial subsurface.</title>
        <authorList>
            <person name="Probst A.J."/>
            <person name="Ladd B."/>
            <person name="Jarett J.K."/>
            <person name="Geller-Mcgrath D.E."/>
            <person name="Sieber C.M.K."/>
            <person name="Emerson J.B."/>
            <person name="Anantharaman K."/>
            <person name="Thomas B.C."/>
            <person name="Malmstrom R."/>
            <person name="Stieglmeier M."/>
            <person name="Klingl A."/>
            <person name="Woyke T."/>
            <person name="Ryan C.M."/>
            <person name="Banfield J.F."/>
        </authorList>
    </citation>
    <scope>NUCLEOTIDE SEQUENCE [LARGE SCALE GENOMIC DNA]</scope>
</reference>
<evidence type="ECO:0000313" key="3">
    <source>
        <dbReference type="Proteomes" id="UP000229236"/>
    </source>
</evidence>
<gene>
    <name evidence="2" type="ORF">CO088_01330</name>
</gene>